<organism evidence="4 5">
    <name type="scientific">Cyprinus carpio</name>
    <name type="common">Common carp</name>
    <dbReference type="NCBI Taxonomy" id="7962"/>
    <lineage>
        <taxon>Eukaryota</taxon>
        <taxon>Metazoa</taxon>
        <taxon>Chordata</taxon>
        <taxon>Craniata</taxon>
        <taxon>Vertebrata</taxon>
        <taxon>Euteleostomi</taxon>
        <taxon>Actinopterygii</taxon>
        <taxon>Neopterygii</taxon>
        <taxon>Teleostei</taxon>
        <taxon>Ostariophysi</taxon>
        <taxon>Cypriniformes</taxon>
        <taxon>Cyprinidae</taxon>
        <taxon>Cyprininae</taxon>
        <taxon>Cyprinus</taxon>
    </lineage>
</organism>
<dbReference type="Proteomes" id="UP000694700">
    <property type="component" value="Unplaced"/>
</dbReference>
<keyword evidence="2" id="KW-0436">Ligase</keyword>
<name>A0A8C1XPE5_CYPCA</name>
<dbReference type="Gene3D" id="2.40.50.140">
    <property type="entry name" value="Nucleic acid-binding proteins"/>
    <property type="match status" value="1"/>
</dbReference>
<dbReference type="Pfam" id="PF01336">
    <property type="entry name" value="tRNA_anti-codon"/>
    <property type="match status" value="1"/>
</dbReference>
<dbReference type="SUPFAM" id="SSF50249">
    <property type="entry name" value="Nucleic acid-binding proteins"/>
    <property type="match status" value="1"/>
</dbReference>
<dbReference type="InterPro" id="IPR012340">
    <property type="entry name" value="NA-bd_OB-fold"/>
</dbReference>
<dbReference type="AlphaFoldDB" id="A0A8C1XPE5"/>
<feature type="domain" description="OB" evidence="3">
    <location>
        <begin position="51"/>
        <end position="125"/>
    </location>
</feature>
<dbReference type="GO" id="GO:0003676">
    <property type="term" value="F:nucleic acid binding"/>
    <property type="evidence" value="ECO:0007669"/>
    <property type="project" value="InterPro"/>
</dbReference>
<keyword evidence="2" id="KW-0030">Aminoacyl-tRNA synthetase</keyword>
<evidence type="ECO:0000256" key="2">
    <source>
        <dbReference type="ARBA" id="ARBA00023146"/>
    </source>
</evidence>
<evidence type="ECO:0000259" key="3">
    <source>
        <dbReference type="Pfam" id="PF01336"/>
    </source>
</evidence>
<dbReference type="GO" id="GO:0005739">
    <property type="term" value="C:mitochondrion"/>
    <property type="evidence" value="ECO:0007669"/>
    <property type="project" value="TreeGrafter"/>
</dbReference>
<dbReference type="GO" id="GO:0004816">
    <property type="term" value="F:asparagine-tRNA ligase activity"/>
    <property type="evidence" value="ECO:0007669"/>
    <property type="project" value="TreeGrafter"/>
</dbReference>
<evidence type="ECO:0000256" key="1">
    <source>
        <dbReference type="ARBA" id="ARBA00022917"/>
    </source>
</evidence>
<reference evidence="4" key="1">
    <citation type="submission" date="2025-08" db="UniProtKB">
        <authorList>
            <consortium name="Ensembl"/>
        </authorList>
    </citation>
    <scope>IDENTIFICATION</scope>
</reference>
<evidence type="ECO:0000313" key="4">
    <source>
        <dbReference type="Ensembl" id="ENSCCRP00015085109.1"/>
    </source>
</evidence>
<dbReference type="PANTHER" id="PTHR22594">
    <property type="entry name" value="ASPARTYL/LYSYL-TRNA SYNTHETASE"/>
    <property type="match status" value="1"/>
</dbReference>
<dbReference type="GO" id="GO:0005524">
    <property type="term" value="F:ATP binding"/>
    <property type="evidence" value="ECO:0007669"/>
    <property type="project" value="UniProtKB-KW"/>
</dbReference>
<protein>
    <recommendedName>
        <fullName evidence="3">OB domain-containing protein</fullName>
    </recommendedName>
</protein>
<evidence type="ECO:0000313" key="5">
    <source>
        <dbReference type="Proteomes" id="UP000694700"/>
    </source>
</evidence>
<accession>A0A8C1XPE5</accession>
<keyword evidence="1" id="KW-0648">Protein biosynthesis</keyword>
<dbReference type="Ensembl" id="ENSCCRT00015087877.1">
    <property type="protein sequence ID" value="ENSCCRP00015085109.1"/>
    <property type="gene ID" value="ENSCCRG00015034343.1"/>
</dbReference>
<proteinExistence type="predicted"/>
<sequence length="146" mass="16295">MSLTLQRIPAFSSALFCRCSSKSFQRHCSRISSKKVRVSDALSSEETGANVRIQGWVRSVRPQKDNLFLHLNDGSSLQPLQVVASSHLNTRYLTFGCAVDITGTLEKSPSKRQNVELHAQHIKVVGECNPVDFPFKIKELSHDPSE</sequence>
<dbReference type="PANTHER" id="PTHR22594:SF34">
    <property type="entry name" value="ASPARAGINE--TRNA LIGASE, MITOCHONDRIAL-RELATED"/>
    <property type="match status" value="1"/>
</dbReference>
<dbReference type="InterPro" id="IPR004365">
    <property type="entry name" value="NA-bd_OB_tRNA"/>
</dbReference>
<dbReference type="GO" id="GO:0006421">
    <property type="term" value="P:asparaginyl-tRNA aminoacylation"/>
    <property type="evidence" value="ECO:0007669"/>
    <property type="project" value="TreeGrafter"/>
</dbReference>
<dbReference type="CDD" id="cd04318">
    <property type="entry name" value="EcAsnRS_like_N"/>
    <property type="match status" value="1"/>
</dbReference>